<keyword evidence="2" id="KW-1185">Reference proteome</keyword>
<name>A0A327KS44_9BRAD</name>
<evidence type="ECO:0000313" key="1">
    <source>
        <dbReference type="EMBL" id="RAI41760.1"/>
    </source>
</evidence>
<proteinExistence type="predicted"/>
<dbReference type="OrthoDB" id="7676871at2"/>
<protein>
    <recommendedName>
        <fullName evidence="3">Flagellar basal-body protein FlbY</fullName>
    </recommendedName>
</protein>
<dbReference type="GO" id="GO:0044780">
    <property type="term" value="P:bacterial-type flagellum assembly"/>
    <property type="evidence" value="ECO:0007669"/>
    <property type="project" value="InterPro"/>
</dbReference>
<comment type="caution">
    <text evidence="1">The sequence shown here is derived from an EMBL/GenBank/DDBJ whole genome shotgun (WGS) entry which is preliminary data.</text>
</comment>
<sequence>MSTLSVENGAPVSNADHSVARVVTLVDELITIVEEENRALARGLPASLSNSTARKTALAEDVERWAMHLRRHDLGSAATDRGQRERLVERVRRLTVVMDENVTRLRAAITASQRRVDAIMRAVREDVAARAPYGRNGRVAGPGAVAGVCGKSIRV</sequence>
<dbReference type="EMBL" id="NPEU01000010">
    <property type="protein sequence ID" value="RAI41760.1"/>
    <property type="molecule type" value="Genomic_DNA"/>
</dbReference>
<dbReference type="SUPFAM" id="SSF140566">
    <property type="entry name" value="FlgN-like"/>
    <property type="match status" value="1"/>
</dbReference>
<gene>
    <name evidence="1" type="ORF">CH338_02080</name>
</gene>
<evidence type="ECO:0008006" key="3">
    <source>
        <dbReference type="Google" id="ProtNLM"/>
    </source>
</evidence>
<evidence type="ECO:0000313" key="2">
    <source>
        <dbReference type="Proteomes" id="UP000248863"/>
    </source>
</evidence>
<dbReference type="Proteomes" id="UP000248863">
    <property type="component" value="Unassembled WGS sequence"/>
</dbReference>
<accession>A0A327KS44</accession>
<reference evidence="1 2" key="1">
    <citation type="submission" date="2017-07" db="EMBL/GenBank/DDBJ databases">
        <title>Draft Genome Sequences of Select Purple Nonsulfur Bacteria.</title>
        <authorList>
            <person name="Lasarre B."/>
            <person name="Mckinlay J.B."/>
        </authorList>
    </citation>
    <scope>NUCLEOTIDE SEQUENCE [LARGE SCALE GENOMIC DNA]</scope>
    <source>
        <strain evidence="1 2">DSM 11907</strain>
    </source>
</reference>
<dbReference type="RefSeq" id="WP_111355379.1">
    <property type="nucleotide sequence ID" value="NZ_NHSK01000145.1"/>
</dbReference>
<dbReference type="InterPro" id="IPR036679">
    <property type="entry name" value="FlgN-like_sf"/>
</dbReference>
<dbReference type="AlphaFoldDB" id="A0A327KS44"/>
<organism evidence="1 2">
    <name type="scientific">Rhodoplanes elegans</name>
    <dbReference type="NCBI Taxonomy" id="29408"/>
    <lineage>
        <taxon>Bacteria</taxon>
        <taxon>Pseudomonadati</taxon>
        <taxon>Pseudomonadota</taxon>
        <taxon>Alphaproteobacteria</taxon>
        <taxon>Hyphomicrobiales</taxon>
        <taxon>Nitrobacteraceae</taxon>
        <taxon>Rhodoplanes</taxon>
    </lineage>
</organism>